<protein>
    <submittedName>
        <fullName evidence="6">DNA-binding transcriptional LysR family regulator</fullName>
    </submittedName>
</protein>
<evidence type="ECO:0000256" key="4">
    <source>
        <dbReference type="ARBA" id="ARBA00023163"/>
    </source>
</evidence>
<keyword evidence="3 6" id="KW-0238">DNA-binding</keyword>
<dbReference type="GO" id="GO:0003677">
    <property type="term" value="F:DNA binding"/>
    <property type="evidence" value="ECO:0007669"/>
    <property type="project" value="UniProtKB-KW"/>
</dbReference>
<dbReference type="PROSITE" id="PS50931">
    <property type="entry name" value="HTH_LYSR"/>
    <property type="match status" value="2"/>
</dbReference>
<dbReference type="Pfam" id="PF03466">
    <property type="entry name" value="LysR_substrate"/>
    <property type="match status" value="1"/>
</dbReference>
<dbReference type="PANTHER" id="PTHR30419:SF8">
    <property type="entry name" value="NITROGEN ASSIMILATION TRANSCRIPTIONAL ACTIVATOR-RELATED"/>
    <property type="match status" value="1"/>
</dbReference>
<dbReference type="Gene3D" id="1.10.10.10">
    <property type="entry name" value="Winged helix-like DNA-binding domain superfamily/Winged helix DNA-binding domain"/>
    <property type="match status" value="2"/>
</dbReference>
<sequence length="389" mass="41850">MGSINLAASAMNVAQPGITQAIANLEKRFDAKLLTRRAGGSFPTEEGEILRRRVERFLRQLTEAVAEAPNRTALPDKSKYEVVVHRITAVQLRALVAVARHGSVNVAAQSEGLSVSSMHHAARDIESNVDYALYMKNATGLSVNRAGRELARRVQLAISELAQADDEIASHSGGVRGRVLIGSLPMIRSALLGLAINKTLARMPGLHFEVLEGVYPSMLGALRRGDVDVLIGALRSPAPANDVREEFLFEDPYAVIVRAGHPLAGQTVSLDQLMAAEWVTQKPGTPVRTALDAIFAASGATPHVTVETASMVLTRSVLLTSDRLTLLSRRQIAVEMRAGLLTALDYTVPAAGRMIGVTTRTDWLPSLGQTTFLQCLNETIATEIHASDD</sequence>
<dbReference type="InterPro" id="IPR036390">
    <property type="entry name" value="WH_DNA-bd_sf"/>
</dbReference>
<feature type="domain" description="HTH lysR-type" evidence="5">
    <location>
        <begin position="1"/>
        <end position="44"/>
    </location>
</feature>
<dbReference type="EMBL" id="JAGGJU010000002">
    <property type="protein sequence ID" value="MBP1849514.1"/>
    <property type="molecule type" value="Genomic_DNA"/>
</dbReference>
<organism evidence="6 7">
    <name type="scientific">Rhizobium halophytocola</name>
    <dbReference type="NCBI Taxonomy" id="735519"/>
    <lineage>
        <taxon>Bacteria</taxon>
        <taxon>Pseudomonadati</taxon>
        <taxon>Pseudomonadota</taxon>
        <taxon>Alphaproteobacteria</taxon>
        <taxon>Hyphomicrobiales</taxon>
        <taxon>Rhizobiaceae</taxon>
        <taxon>Rhizobium/Agrobacterium group</taxon>
        <taxon>Rhizobium</taxon>
    </lineage>
</organism>
<evidence type="ECO:0000256" key="1">
    <source>
        <dbReference type="ARBA" id="ARBA00009437"/>
    </source>
</evidence>
<reference evidence="6 7" key="1">
    <citation type="submission" date="2021-03" db="EMBL/GenBank/DDBJ databases">
        <title>Genomic Encyclopedia of Type Strains, Phase IV (KMG-IV): sequencing the most valuable type-strain genomes for metagenomic binning, comparative biology and taxonomic classification.</title>
        <authorList>
            <person name="Goeker M."/>
        </authorList>
    </citation>
    <scope>NUCLEOTIDE SEQUENCE [LARGE SCALE GENOMIC DNA]</scope>
    <source>
        <strain evidence="6 7">DSM 21600</strain>
    </source>
</reference>
<dbReference type="SUPFAM" id="SSF53850">
    <property type="entry name" value="Periplasmic binding protein-like II"/>
    <property type="match status" value="1"/>
</dbReference>
<gene>
    <name evidence="6" type="ORF">J2Z17_000935</name>
</gene>
<comment type="caution">
    <text evidence="6">The sequence shown here is derived from an EMBL/GenBank/DDBJ whole genome shotgun (WGS) entry which is preliminary data.</text>
</comment>
<accession>A0ABS4DV57</accession>
<dbReference type="Gene3D" id="3.40.190.10">
    <property type="entry name" value="Periplasmic binding protein-like II"/>
    <property type="match status" value="2"/>
</dbReference>
<dbReference type="Pfam" id="PF00126">
    <property type="entry name" value="HTH_1"/>
    <property type="match status" value="2"/>
</dbReference>
<evidence type="ECO:0000256" key="2">
    <source>
        <dbReference type="ARBA" id="ARBA00023015"/>
    </source>
</evidence>
<dbReference type="InterPro" id="IPR000847">
    <property type="entry name" value="LysR_HTH_N"/>
</dbReference>
<feature type="domain" description="HTH lysR-type" evidence="5">
    <location>
        <begin position="91"/>
        <end position="144"/>
    </location>
</feature>
<name>A0ABS4DV57_9HYPH</name>
<dbReference type="InterPro" id="IPR050950">
    <property type="entry name" value="HTH-type_LysR_regulators"/>
</dbReference>
<evidence type="ECO:0000313" key="6">
    <source>
        <dbReference type="EMBL" id="MBP1849514.1"/>
    </source>
</evidence>
<evidence type="ECO:0000256" key="3">
    <source>
        <dbReference type="ARBA" id="ARBA00023125"/>
    </source>
</evidence>
<dbReference type="InterPro" id="IPR036388">
    <property type="entry name" value="WH-like_DNA-bd_sf"/>
</dbReference>
<evidence type="ECO:0000259" key="5">
    <source>
        <dbReference type="PROSITE" id="PS50931"/>
    </source>
</evidence>
<keyword evidence="4" id="KW-0804">Transcription</keyword>
<evidence type="ECO:0000313" key="7">
    <source>
        <dbReference type="Proteomes" id="UP000759443"/>
    </source>
</evidence>
<dbReference type="SUPFAM" id="SSF46785">
    <property type="entry name" value="Winged helix' DNA-binding domain"/>
    <property type="match status" value="2"/>
</dbReference>
<proteinExistence type="inferred from homology"/>
<comment type="similarity">
    <text evidence="1">Belongs to the LysR transcriptional regulatory family.</text>
</comment>
<dbReference type="InterPro" id="IPR005119">
    <property type="entry name" value="LysR_subst-bd"/>
</dbReference>
<keyword evidence="2" id="KW-0805">Transcription regulation</keyword>
<dbReference type="PANTHER" id="PTHR30419">
    <property type="entry name" value="HTH-TYPE TRANSCRIPTIONAL REGULATOR YBHD"/>
    <property type="match status" value="1"/>
</dbReference>
<dbReference type="Proteomes" id="UP000759443">
    <property type="component" value="Unassembled WGS sequence"/>
</dbReference>
<keyword evidence="7" id="KW-1185">Reference proteome</keyword>